<dbReference type="InterPro" id="IPR003959">
    <property type="entry name" value="ATPase_AAA_core"/>
</dbReference>
<dbReference type="AlphaFoldDB" id="A0A537K3K4"/>
<dbReference type="GO" id="GO:0000731">
    <property type="term" value="P:DNA synthesis involved in DNA repair"/>
    <property type="evidence" value="ECO:0007669"/>
    <property type="project" value="TreeGrafter"/>
</dbReference>
<dbReference type="GO" id="GO:0003677">
    <property type="term" value="F:DNA binding"/>
    <property type="evidence" value="ECO:0007669"/>
    <property type="project" value="InterPro"/>
</dbReference>
<dbReference type="GO" id="GO:0008047">
    <property type="term" value="F:enzyme activator activity"/>
    <property type="evidence" value="ECO:0007669"/>
    <property type="project" value="TreeGrafter"/>
</dbReference>
<dbReference type="InterPro" id="IPR003593">
    <property type="entry name" value="AAA+_ATPase"/>
</dbReference>
<dbReference type="Proteomes" id="UP000318509">
    <property type="component" value="Unassembled WGS sequence"/>
</dbReference>
<evidence type="ECO:0000256" key="5">
    <source>
        <dbReference type="ARBA" id="ARBA00022741"/>
    </source>
</evidence>
<feature type="domain" description="AAA+ ATPase" evidence="7">
    <location>
        <begin position="51"/>
        <end position="168"/>
    </location>
</feature>
<dbReference type="Gene3D" id="1.20.272.10">
    <property type="match status" value="1"/>
</dbReference>
<dbReference type="InterPro" id="IPR027417">
    <property type="entry name" value="P-loop_NTPase"/>
</dbReference>
<evidence type="ECO:0000256" key="4">
    <source>
        <dbReference type="ARBA" id="ARBA00022705"/>
    </source>
</evidence>
<dbReference type="CDD" id="cd00009">
    <property type="entry name" value="AAA"/>
    <property type="match status" value="1"/>
</dbReference>
<dbReference type="Pfam" id="PF00004">
    <property type="entry name" value="AAA"/>
    <property type="match status" value="1"/>
</dbReference>
<sequence>MELFRQSREASLRREAPLAARMRPETLDEVVGQAHLLGPGRLLRQAIEQDALTSVILYGPPGTGKTSIAHVIAQATRAHFETINAVTAGVADLRRTIEQARDRRTLSGTRTILFIDEIHRFNKAQQDALLPFVEDGTVTLIGATTENPFFEVTSTLVSRSRIFVLEPLTAEDLLKILSRAVSDPRGLGPTGVELSEDAGRYVAGVANGDARAALNVLEAAALAAPPAPDGVRRISLAVAEEAGQRRALLYGRDGDAHYDMISAFIKSIRGSDPDAAVYWLARMLAAGEDPRYIARRVVVHAAEDVGLADPQALVVAVAAAHAVEFVGLPEARIPMTEAVIYLATAPKSNATVTAISRAWHDVEREETRPVPRHLRDASYPGAARLGHGRGYEYPHDYPGGFVAQQYMPDNVKDRTYFEPTTSGYEAELRRRLRTWWGGVKRYAFEGRS</sequence>
<evidence type="ECO:0000256" key="2">
    <source>
        <dbReference type="ARBA" id="ARBA00008959"/>
    </source>
</evidence>
<keyword evidence="5" id="KW-0547">Nucleotide-binding</keyword>
<accession>A0A537K3K4</accession>
<evidence type="ECO:0000259" key="7">
    <source>
        <dbReference type="SMART" id="SM00382"/>
    </source>
</evidence>
<protein>
    <recommendedName>
        <fullName evidence="3">Replication-associated recombination protein A</fullName>
    </recommendedName>
</protein>
<keyword evidence="6" id="KW-0067">ATP-binding</keyword>
<comment type="caution">
    <text evidence="8">The sequence shown here is derived from an EMBL/GenBank/DDBJ whole genome shotgun (WGS) entry which is preliminary data.</text>
</comment>
<dbReference type="FunFam" id="1.20.272.10:FF:000001">
    <property type="entry name" value="Putative AAA family ATPase"/>
    <property type="match status" value="1"/>
</dbReference>
<dbReference type="Gene3D" id="3.40.50.300">
    <property type="entry name" value="P-loop containing nucleotide triphosphate hydrolases"/>
    <property type="match status" value="1"/>
</dbReference>
<evidence type="ECO:0000313" key="8">
    <source>
        <dbReference type="EMBL" id="TMI90361.1"/>
    </source>
</evidence>
<dbReference type="SUPFAM" id="SSF48019">
    <property type="entry name" value="post-AAA+ oligomerization domain-like"/>
    <property type="match status" value="1"/>
</dbReference>
<dbReference type="CDD" id="cd18139">
    <property type="entry name" value="HLD_clamp_RarA"/>
    <property type="match status" value="1"/>
</dbReference>
<dbReference type="Gene3D" id="1.10.8.60">
    <property type="match status" value="1"/>
</dbReference>
<dbReference type="FunFam" id="1.10.8.60:FF:000029">
    <property type="entry name" value="Replication-associated recombination protein A"/>
    <property type="match status" value="1"/>
</dbReference>
<dbReference type="GO" id="GO:0017116">
    <property type="term" value="F:single-stranded DNA helicase activity"/>
    <property type="evidence" value="ECO:0007669"/>
    <property type="project" value="TreeGrafter"/>
</dbReference>
<dbReference type="SUPFAM" id="SSF52540">
    <property type="entry name" value="P-loop containing nucleoside triphosphate hydrolases"/>
    <property type="match status" value="1"/>
</dbReference>
<dbReference type="PANTHER" id="PTHR13779:SF7">
    <property type="entry name" value="ATPASE WRNIP1"/>
    <property type="match status" value="1"/>
</dbReference>
<dbReference type="Pfam" id="PF16193">
    <property type="entry name" value="AAA_assoc_2"/>
    <property type="match status" value="1"/>
</dbReference>
<dbReference type="FunFam" id="1.10.3710.10:FF:000003">
    <property type="entry name" value="ATPase, AAA family protein"/>
    <property type="match status" value="1"/>
</dbReference>
<dbReference type="GO" id="GO:0005524">
    <property type="term" value="F:ATP binding"/>
    <property type="evidence" value="ECO:0007669"/>
    <property type="project" value="UniProtKB-KW"/>
</dbReference>
<dbReference type="EMBL" id="VBAK01000113">
    <property type="protein sequence ID" value="TMI90361.1"/>
    <property type="molecule type" value="Genomic_DNA"/>
</dbReference>
<comment type="function">
    <text evidence="1">DNA-dependent ATPase that plays important roles in cellular responses to stalled DNA replication processes.</text>
</comment>
<evidence type="ECO:0000256" key="1">
    <source>
        <dbReference type="ARBA" id="ARBA00002393"/>
    </source>
</evidence>
<evidence type="ECO:0000313" key="9">
    <source>
        <dbReference type="Proteomes" id="UP000318509"/>
    </source>
</evidence>
<dbReference type="InterPro" id="IPR051314">
    <property type="entry name" value="AAA_ATPase_RarA/MGS1/WRNIP1"/>
</dbReference>
<dbReference type="InterPro" id="IPR021886">
    <property type="entry name" value="MgsA_C"/>
</dbReference>
<organism evidence="8 9">
    <name type="scientific">Candidatus Segetimicrobium genomatis</name>
    <dbReference type="NCBI Taxonomy" id="2569760"/>
    <lineage>
        <taxon>Bacteria</taxon>
        <taxon>Bacillati</taxon>
        <taxon>Candidatus Sysuimicrobiota</taxon>
        <taxon>Candidatus Sysuimicrobiia</taxon>
        <taxon>Candidatus Sysuimicrobiales</taxon>
        <taxon>Candidatus Segetimicrobiaceae</taxon>
        <taxon>Candidatus Segetimicrobium</taxon>
    </lineage>
</organism>
<dbReference type="GO" id="GO:0016887">
    <property type="term" value="F:ATP hydrolysis activity"/>
    <property type="evidence" value="ECO:0007669"/>
    <property type="project" value="InterPro"/>
</dbReference>
<dbReference type="GO" id="GO:0006261">
    <property type="term" value="P:DNA-templated DNA replication"/>
    <property type="evidence" value="ECO:0007669"/>
    <property type="project" value="TreeGrafter"/>
</dbReference>
<dbReference type="PANTHER" id="PTHR13779">
    <property type="entry name" value="WERNER HELICASE-INTERACTING PROTEIN 1 FAMILY MEMBER"/>
    <property type="match status" value="1"/>
</dbReference>
<gene>
    <name evidence="8" type="ORF">E6H00_06960</name>
</gene>
<evidence type="ECO:0000256" key="3">
    <source>
        <dbReference type="ARBA" id="ARBA00020776"/>
    </source>
</evidence>
<evidence type="ECO:0000256" key="6">
    <source>
        <dbReference type="ARBA" id="ARBA00022840"/>
    </source>
</evidence>
<dbReference type="SMART" id="SM00382">
    <property type="entry name" value="AAA"/>
    <property type="match status" value="1"/>
</dbReference>
<reference evidence="8 9" key="1">
    <citation type="journal article" date="2019" name="Nat. Microbiol.">
        <title>Mediterranean grassland soil C-N compound turnover is dependent on rainfall and depth, and is mediated by genomically divergent microorganisms.</title>
        <authorList>
            <person name="Diamond S."/>
            <person name="Andeer P.F."/>
            <person name="Li Z."/>
            <person name="Crits-Christoph A."/>
            <person name="Burstein D."/>
            <person name="Anantharaman K."/>
            <person name="Lane K.R."/>
            <person name="Thomas B.C."/>
            <person name="Pan C."/>
            <person name="Northen T.R."/>
            <person name="Banfield J.F."/>
        </authorList>
    </citation>
    <scope>NUCLEOTIDE SEQUENCE [LARGE SCALE GENOMIC DNA]</scope>
    <source>
        <strain evidence="8">NP_3</strain>
    </source>
</reference>
<proteinExistence type="inferred from homology"/>
<dbReference type="InterPro" id="IPR032423">
    <property type="entry name" value="AAA_assoc_2"/>
</dbReference>
<dbReference type="FunFam" id="3.40.50.300:FF:000137">
    <property type="entry name" value="Replication-associated recombination protein A"/>
    <property type="match status" value="1"/>
</dbReference>
<dbReference type="Gene3D" id="1.10.3710.10">
    <property type="entry name" value="DNA polymerase III clamp loader subunits, C-terminal domain"/>
    <property type="match status" value="1"/>
</dbReference>
<keyword evidence="4" id="KW-0235">DNA replication</keyword>
<comment type="similarity">
    <text evidence="2">Belongs to the AAA ATPase family. RarA/MGS1/WRNIP1 subfamily.</text>
</comment>
<dbReference type="InterPro" id="IPR008921">
    <property type="entry name" value="DNA_pol3_clamp-load_cplx_C"/>
</dbReference>
<dbReference type="Pfam" id="PF12002">
    <property type="entry name" value="MgsA_C"/>
    <property type="match status" value="1"/>
</dbReference>
<name>A0A537K3K4_9BACT</name>